<comment type="subcellular location">
    <subcellularLocation>
        <location evidence="1">Cell membrane</location>
    </subcellularLocation>
</comment>
<dbReference type="PROSITE" id="PS51318">
    <property type="entry name" value="TAT"/>
    <property type="match status" value="1"/>
</dbReference>
<dbReference type="InterPro" id="IPR017900">
    <property type="entry name" value="4Fe4S_Fe_S_CS"/>
</dbReference>
<dbReference type="GO" id="GO:0005886">
    <property type="term" value="C:plasma membrane"/>
    <property type="evidence" value="ECO:0007669"/>
    <property type="project" value="UniProtKB-SubCell"/>
</dbReference>
<dbReference type="RefSeq" id="WP_303677501.1">
    <property type="nucleotide sequence ID" value="NZ_LZFK01000007.1"/>
</dbReference>
<dbReference type="PROSITE" id="PS51379">
    <property type="entry name" value="4FE4S_FER_2"/>
    <property type="match status" value="1"/>
</dbReference>
<evidence type="ECO:0000313" key="12">
    <source>
        <dbReference type="Proteomes" id="UP000233649"/>
    </source>
</evidence>
<evidence type="ECO:0000313" key="11">
    <source>
        <dbReference type="EMBL" id="PKH47822.1"/>
    </source>
</evidence>
<dbReference type="InterPro" id="IPR012832">
    <property type="entry name" value="RDH"/>
</dbReference>
<dbReference type="InterPro" id="IPR019546">
    <property type="entry name" value="TAT_signal_bac_arc"/>
</dbReference>
<dbReference type="GO" id="GO:0051539">
    <property type="term" value="F:4 iron, 4 sulfur cluster binding"/>
    <property type="evidence" value="ECO:0007669"/>
    <property type="project" value="UniProtKB-KW"/>
</dbReference>
<name>A0A2J1E079_9CHLR</name>
<evidence type="ECO:0000256" key="5">
    <source>
        <dbReference type="ARBA" id="ARBA00022729"/>
    </source>
</evidence>
<keyword evidence="8" id="KW-0472">Membrane</keyword>
<keyword evidence="2" id="KW-1003">Cell membrane</keyword>
<protein>
    <submittedName>
        <fullName evidence="11">Reductive dehalogenase</fullName>
    </submittedName>
</protein>
<proteinExistence type="predicted"/>
<keyword evidence="5" id="KW-0732">Signal</keyword>
<keyword evidence="4" id="KW-0479">Metal-binding</keyword>
<feature type="domain" description="4Fe-4S ferredoxin-type" evidence="10">
    <location>
        <begin position="354"/>
        <end position="386"/>
    </location>
</feature>
<dbReference type="NCBIfam" id="TIGR02486">
    <property type="entry name" value="RDH"/>
    <property type="match status" value="1"/>
</dbReference>
<dbReference type="Pfam" id="PF13486">
    <property type="entry name" value="Dehalogenase"/>
    <property type="match status" value="1"/>
</dbReference>
<evidence type="ECO:0000256" key="8">
    <source>
        <dbReference type="ARBA" id="ARBA00023136"/>
    </source>
</evidence>
<comment type="caution">
    <text evidence="11">The sequence shown here is derived from an EMBL/GenBank/DDBJ whole genome shotgun (WGS) entry which is preliminary data.</text>
</comment>
<organism evidence="11 12">
    <name type="scientific">Dehalococcoides mccartyi</name>
    <dbReference type="NCBI Taxonomy" id="61435"/>
    <lineage>
        <taxon>Bacteria</taxon>
        <taxon>Bacillati</taxon>
        <taxon>Chloroflexota</taxon>
        <taxon>Dehalococcoidia</taxon>
        <taxon>Dehalococcoidales</taxon>
        <taxon>Dehalococcoidaceae</taxon>
        <taxon>Dehalococcoides</taxon>
    </lineage>
</organism>
<dbReference type="AlphaFoldDB" id="A0A2J1E079"/>
<dbReference type="EMBL" id="PHFD01000073">
    <property type="protein sequence ID" value="PKH47822.1"/>
    <property type="molecule type" value="Genomic_DNA"/>
</dbReference>
<dbReference type="Proteomes" id="UP000233649">
    <property type="component" value="Unassembled WGS sequence"/>
</dbReference>
<comment type="cofactor">
    <cofactor evidence="9">
        <name>corrinoid</name>
        <dbReference type="ChEBI" id="CHEBI:33913"/>
    </cofactor>
</comment>
<evidence type="ECO:0000256" key="2">
    <source>
        <dbReference type="ARBA" id="ARBA00022475"/>
    </source>
</evidence>
<gene>
    <name evidence="11" type="ORF">CVH13_00214</name>
</gene>
<dbReference type="InterPro" id="IPR017896">
    <property type="entry name" value="4Fe4S_Fe-S-bd"/>
</dbReference>
<evidence type="ECO:0000256" key="4">
    <source>
        <dbReference type="ARBA" id="ARBA00022723"/>
    </source>
</evidence>
<dbReference type="SUPFAM" id="SSF54862">
    <property type="entry name" value="4Fe-4S ferredoxins"/>
    <property type="match status" value="1"/>
</dbReference>
<keyword evidence="3" id="KW-0004">4Fe-4S</keyword>
<accession>A0A2J1E079</accession>
<dbReference type="InterPro" id="IPR006311">
    <property type="entry name" value="TAT_signal"/>
</dbReference>
<sequence>MSKFHNTVSRRDFMKVLGLTGAGLGAISATAPVFHDLDELLSSEQAKLNRSWYVKPRESGDYGVEIDWDVMKRRNQSRFSNWHMDITAKDYPGGPTAFNEAIPNGVEAVKKKTKELWPNLKTTIRDWSLDSSLLSVGVLSHYSLGLEMGLVNLMNPSRTPEELGMPKWEGTPEENLMMVRAVLSVVGMGPSVGAAELDDKNINFIWGHAPVSCEGLVPAERIIFDDSITEYYRTKSAPYELHIPSSHKYVIATNNMSADERLRRPMGGVFTGFPAGAEMISYSRVSLAKSFMEQFMHGIGYHAVHGYKLQAGNAWGICTGVGEHSRMGTVIMSPEYGALLRTHAVFYTDLPLAPTPAIDAGITKFCETCGICAEACPMGSISPRGVGQSWDNACGQDWADNWEEGGTQTMYNLPGYKGWRNNAFKCTVGSLSSCGAACKGSCPFNTIPDGSFMHSIVKATVATTPVFNSFFRNMEETMRYGYLDKEPSSWWNSPEEWNIYGTHPNLLKQ</sequence>
<evidence type="ECO:0000256" key="9">
    <source>
        <dbReference type="ARBA" id="ARBA00029374"/>
    </source>
</evidence>
<dbReference type="InterPro" id="IPR028894">
    <property type="entry name" value="RDH_dom"/>
</dbReference>
<dbReference type="NCBIfam" id="TIGR01409">
    <property type="entry name" value="TAT_signal_seq"/>
    <property type="match status" value="1"/>
</dbReference>
<dbReference type="PROSITE" id="PS00198">
    <property type="entry name" value="4FE4S_FER_1"/>
    <property type="match status" value="1"/>
</dbReference>
<evidence type="ECO:0000256" key="3">
    <source>
        <dbReference type="ARBA" id="ARBA00022485"/>
    </source>
</evidence>
<evidence type="ECO:0000256" key="6">
    <source>
        <dbReference type="ARBA" id="ARBA00023004"/>
    </source>
</evidence>
<evidence type="ECO:0000256" key="1">
    <source>
        <dbReference type="ARBA" id="ARBA00004236"/>
    </source>
</evidence>
<keyword evidence="6" id="KW-0408">Iron</keyword>
<dbReference type="GO" id="GO:0046872">
    <property type="term" value="F:metal ion binding"/>
    <property type="evidence" value="ECO:0007669"/>
    <property type="project" value="UniProtKB-KW"/>
</dbReference>
<evidence type="ECO:0000256" key="7">
    <source>
        <dbReference type="ARBA" id="ARBA00023014"/>
    </source>
</evidence>
<keyword evidence="7" id="KW-0411">Iron-sulfur</keyword>
<evidence type="ECO:0000259" key="10">
    <source>
        <dbReference type="PROSITE" id="PS51379"/>
    </source>
</evidence>
<reference evidence="11 12" key="1">
    <citation type="journal article" date="2017" name="FEMS Microbiol. Ecol.">
        <title>Reconstructed genomes of novel Dehalococcoides mccartyi strains from 1,2,3,4-tetrachlorodibenzo-p-dioxin-dechlorinating enrichment cultures reveal divergent reductive dehalogenase gene profiles.</title>
        <authorList>
            <person name="Dam H.T."/>
            <person name="Vollmers J."/>
            <person name="Kaster A.K."/>
            <person name="Haggblom M.M."/>
        </authorList>
    </citation>
    <scope>NUCLEOTIDE SEQUENCE [LARGE SCALE GENOMIC DNA]</scope>
    <source>
        <strain evidence="11 12">H1-3-2.001</strain>
    </source>
</reference>